<evidence type="ECO:0000256" key="1">
    <source>
        <dbReference type="SAM" id="MobiDB-lite"/>
    </source>
</evidence>
<dbReference type="Gene3D" id="1.10.260.40">
    <property type="entry name" value="lambda repressor-like DNA-binding domains"/>
    <property type="match status" value="1"/>
</dbReference>
<dbReference type="InterPro" id="IPR041413">
    <property type="entry name" value="MLTR_LBD"/>
</dbReference>
<evidence type="ECO:0000313" key="4">
    <source>
        <dbReference type="Proteomes" id="UP000302139"/>
    </source>
</evidence>
<feature type="domain" description="HTH cro/C1-type" evidence="2">
    <location>
        <begin position="70"/>
        <end position="118"/>
    </location>
</feature>
<evidence type="ECO:0000313" key="3">
    <source>
        <dbReference type="EMBL" id="GDY67862.1"/>
    </source>
</evidence>
<dbReference type="GO" id="GO:0003677">
    <property type="term" value="F:DNA binding"/>
    <property type="evidence" value="ECO:0007669"/>
    <property type="project" value="InterPro"/>
</dbReference>
<dbReference type="SMART" id="SM00530">
    <property type="entry name" value="HTH_XRE"/>
    <property type="match status" value="1"/>
</dbReference>
<dbReference type="PROSITE" id="PS50943">
    <property type="entry name" value="HTH_CROC1"/>
    <property type="match status" value="1"/>
</dbReference>
<evidence type="ECO:0000259" key="2">
    <source>
        <dbReference type="PROSITE" id="PS50943"/>
    </source>
</evidence>
<dbReference type="Pfam" id="PF13560">
    <property type="entry name" value="HTH_31"/>
    <property type="match status" value="1"/>
</dbReference>
<feature type="region of interest" description="Disordered" evidence="1">
    <location>
        <begin position="311"/>
        <end position="333"/>
    </location>
</feature>
<dbReference type="CDD" id="cd00093">
    <property type="entry name" value="HTH_XRE"/>
    <property type="match status" value="1"/>
</dbReference>
<reference evidence="3 4" key="1">
    <citation type="submission" date="2019-04" db="EMBL/GenBank/DDBJ databases">
        <title>Draft genome sequences of Streptomyces avermitilis NBRC 14893.</title>
        <authorList>
            <person name="Komaki H."/>
            <person name="Tamura T."/>
            <person name="Hosoyama A."/>
        </authorList>
    </citation>
    <scope>NUCLEOTIDE SEQUENCE [LARGE SCALE GENOMIC DNA]</scope>
    <source>
        <strain evidence="3 4">NBRC 14893</strain>
    </source>
</reference>
<dbReference type="PANTHER" id="PTHR35010">
    <property type="entry name" value="BLL4672 PROTEIN-RELATED"/>
    <property type="match status" value="1"/>
</dbReference>
<name>A0A4D4M7K1_STRAX</name>
<sequence length="333" mass="36341">MVTLPPGLRPSQGPRDPGGDRTRHARGGADYSAEMTDEPNLLGEYVRARRELVTPEQVGIPVLGVRRVPGLRREEVAMLAGISADYYLRLEQGRDRNPSVQVLESLARVLRLDDAATAHLLRLGADKPRRRRRRPRRETVPPGIAKLVATLPLPALVEGRYFDVLTANDLATALSPRLAAGVNRLRDVFLGPADQALYPDWENATVGLVAGFRESVGTDTDDPRFIELVGELSLASPRFRQLWARHDVEACEGAAKHIDHPQVGGLQLNRERLGIGGTAGQTLVIYHPDPGTDSADKLALLASVTQTRAMRDEPPASVLPVTDRAVSSSWPMP</sequence>
<feature type="region of interest" description="Disordered" evidence="1">
    <location>
        <begin position="1"/>
        <end position="36"/>
    </location>
</feature>
<dbReference type="Proteomes" id="UP000302139">
    <property type="component" value="Unassembled WGS sequence"/>
</dbReference>
<organism evidence="3 4">
    <name type="scientific">Streptomyces avermitilis</name>
    <dbReference type="NCBI Taxonomy" id="33903"/>
    <lineage>
        <taxon>Bacteria</taxon>
        <taxon>Bacillati</taxon>
        <taxon>Actinomycetota</taxon>
        <taxon>Actinomycetes</taxon>
        <taxon>Kitasatosporales</taxon>
        <taxon>Streptomycetaceae</taxon>
        <taxon>Streptomyces</taxon>
    </lineage>
</organism>
<dbReference type="InterPro" id="IPR001387">
    <property type="entry name" value="Cro/C1-type_HTH"/>
</dbReference>
<dbReference type="PANTHER" id="PTHR35010:SF2">
    <property type="entry name" value="BLL4672 PROTEIN"/>
    <property type="match status" value="1"/>
</dbReference>
<proteinExistence type="predicted"/>
<dbReference type="Gene3D" id="3.30.450.180">
    <property type="match status" value="1"/>
</dbReference>
<dbReference type="InterPro" id="IPR010982">
    <property type="entry name" value="Lambda_DNA-bd_dom_sf"/>
</dbReference>
<accession>A0A4D4M7K1</accession>
<comment type="caution">
    <text evidence="3">The sequence shown here is derived from an EMBL/GenBank/DDBJ whole genome shotgun (WGS) entry which is preliminary data.</text>
</comment>
<dbReference type="EMBL" id="BJHX01000001">
    <property type="protein sequence ID" value="GDY67862.1"/>
    <property type="molecule type" value="Genomic_DNA"/>
</dbReference>
<gene>
    <name evidence="3" type="ORF">SAV14893_072550</name>
</gene>
<dbReference type="Pfam" id="PF17765">
    <property type="entry name" value="MLTR_LBD"/>
    <property type="match status" value="1"/>
</dbReference>
<dbReference type="SUPFAM" id="SSF47413">
    <property type="entry name" value="lambda repressor-like DNA-binding domains"/>
    <property type="match status" value="1"/>
</dbReference>
<protein>
    <submittedName>
        <fullName evidence="3">Transcriptional regulator</fullName>
    </submittedName>
</protein>
<dbReference type="AlphaFoldDB" id="A0A4D4M7K1"/>